<sequence length="519" mass="58334">MKVEGLALIFVLLSGVSDGSRILIYYPTIGISHVLPVQALAKSLAERNHEITFVSPFPLSKPVKNYRDIKLENNDDATASFISEVTKNPKNVSMFQMMSKMPQLIFKFGNETLQSKEVRRLMKEEQFDLVIVGFFFTDFGLGLADHFKCPSIVFSHGAGSFWTLNRMVGNPTSLSTVPSGFIRGEMTSFINRLKTFFLTGVEVAIAEYMKYYSKQVYEYNFPKSEGYISYEEAHNNVSLVFMNSHFSGASVRPLLPNMVEVGGLQVKPVSDPLPEKLQAFLDGAKQGAILFTLGSNSKSKYLPEQTLKILLTVFSKLKQRVVMKWESDVLEGKPDNVFVGTWLPQDDILAHPNIKLFISHCGLGGVVEARHHGVPIIGLPVYGDQPKNAEEVASEGWGIQMDLMELTETSLMESINEIITVPRYSEIAKKLSALTRDRPMNAKDTAVYWVEYVLRHRGAPHIHYAGADLNFLQYNSYDIIGLLLLILWISGKTIKFVVVRLCCRKKILRGKGNNRKKTN</sequence>
<accession>A0A9Q0MQ39</accession>
<keyword evidence="4" id="KW-0472">Membrane</keyword>
<evidence type="ECO:0000256" key="4">
    <source>
        <dbReference type="SAM" id="Phobius"/>
    </source>
</evidence>
<evidence type="ECO:0000313" key="6">
    <source>
        <dbReference type="EMBL" id="KAJ6633878.1"/>
    </source>
</evidence>
<comment type="caution">
    <text evidence="6">The sequence shown here is derived from an EMBL/GenBank/DDBJ whole genome shotgun (WGS) entry which is preliminary data.</text>
</comment>
<evidence type="ECO:0000256" key="2">
    <source>
        <dbReference type="ARBA" id="ARBA00022676"/>
    </source>
</evidence>
<dbReference type="Gene3D" id="3.40.50.2000">
    <property type="entry name" value="Glycogen Phosphorylase B"/>
    <property type="match status" value="2"/>
</dbReference>
<dbReference type="InterPro" id="IPR050271">
    <property type="entry name" value="UDP-glycosyltransferase"/>
</dbReference>
<dbReference type="PANTHER" id="PTHR48043">
    <property type="entry name" value="EG:EG0003.4 PROTEIN-RELATED"/>
    <property type="match status" value="1"/>
</dbReference>
<dbReference type="GO" id="GO:0008194">
    <property type="term" value="F:UDP-glycosyltransferase activity"/>
    <property type="evidence" value="ECO:0007669"/>
    <property type="project" value="InterPro"/>
</dbReference>
<dbReference type="OrthoDB" id="5835829at2759"/>
<name>A0A9Q0MQ39_9DIPT</name>
<feature type="transmembrane region" description="Helical" evidence="4">
    <location>
        <begin position="479"/>
        <end position="503"/>
    </location>
</feature>
<dbReference type="FunFam" id="3.40.50.2000:FF:000050">
    <property type="entry name" value="UDP-glucuronosyltransferase"/>
    <property type="match status" value="1"/>
</dbReference>
<gene>
    <name evidence="6" type="primary">UTG2_12</name>
    <name evidence="6" type="ORF">Bhyg_15580</name>
</gene>
<evidence type="ECO:0000256" key="3">
    <source>
        <dbReference type="ARBA" id="ARBA00022679"/>
    </source>
</evidence>
<keyword evidence="4" id="KW-0812">Transmembrane</keyword>
<dbReference type="PANTHER" id="PTHR48043:SF159">
    <property type="entry name" value="EG:EG0003.4 PROTEIN-RELATED"/>
    <property type="match status" value="1"/>
</dbReference>
<keyword evidence="7" id="KW-1185">Reference proteome</keyword>
<dbReference type="AlphaFoldDB" id="A0A9Q0MQ39"/>
<dbReference type="Proteomes" id="UP001151699">
    <property type="component" value="Unassembled WGS sequence"/>
</dbReference>
<keyword evidence="2" id="KW-0328">Glycosyltransferase</keyword>
<proteinExistence type="inferred from homology"/>
<evidence type="ECO:0000256" key="5">
    <source>
        <dbReference type="SAM" id="SignalP"/>
    </source>
</evidence>
<dbReference type="CDD" id="cd03784">
    <property type="entry name" value="GT1_Gtf-like"/>
    <property type="match status" value="1"/>
</dbReference>
<evidence type="ECO:0000313" key="7">
    <source>
        <dbReference type="Proteomes" id="UP001151699"/>
    </source>
</evidence>
<organism evidence="6 7">
    <name type="scientific">Pseudolycoriella hygida</name>
    <dbReference type="NCBI Taxonomy" id="35572"/>
    <lineage>
        <taxon>Eukaryota</taxon>
        <taxon>Metazoa</taxon>
        <taxon>Ecdysozoa</taxon>
        <taxon>Arthropoda</taxon>
        <taxon>Hexapoda</taxon>
        <taxon>Insecta</taxon>
        <taxon>Pterygota</taxon>
        <taxon>Neoptera</taxon>
        <taxon>Endopterygota</taxon>
        <taxon>Diptera</taxon>
        <taxon>Nematocera</taxon>
        <taxon>Sciaroidea</taxon>
        <taxon>Sciaridae</taxon>
        <taxon>Pseudolycoriella</taxon>
    </lineage>
</organism>
<dbReference type="EMBL" id="WJQU01001606">
    <property type="protein sequence ID" value="KAJ6633878.1"/>
    <property type="molecule type" value="Genomic_DNA"/>
</dbReference>
<keyword evidence="5" id="KW-0732">Signal</keyword>
<protein>
    <submittedName>
        <fullName evidence="6">UDP-glucosyltransferase 2</fullName>
    </submittedName>
</protein>
<dbReference type="InterPro" id="IPR002213">
    <property type="entry name" value="UDP_glucos_trans"/>
</dbReference>
<keyword evidence="3" id="KW-0808">Transferase</keyword>
<keyword evidence="4" id="KW-1133">Transmembrane helix</keyword>
<reference evidence="6" key="1">
    <citation type="submission" date="2022-07" db="EMBL/GenBank/DDBJ databases">
        <authorList>
            <person name="Trinca V."/>
            <person name="Uliana J.V.C."/>
            <person name="Torres T.T."/>
            <person name="Ward R.J."/>
            <person name="Monesi N."/>
        </authorList>
    </citation>
    <scope>NUCLEOTIDE SEQUENCE</scope>
    <source>
        <strain evidence="6">HSMRA1968</strain>
        <tissue evidence="6">Whole embryos</tissue>
    </source>
</reference>
<evidence type="ECO:0000256" key="1">
    <source>
        <dbReference type="ARBA" id="ARBA00009995"/>
    </source>
</evidence>
<feature type="signal peptide" evidence="5">
    <location>
        <begin position="1"/>
        <end position="19"/>
    </location>
</feature>
<comment type="similarity">
    <text evidence="1">Belongs to the UDP-glycosyltransferase family.</text>
</comment>
<feature type="chain" id="PRO_5040459979" evidence="5">
    <location>
        <begin position="20"/>
        <end position="519"/>
    </location>
</feature>
<dbReference type="SUPFAM" id="SSF53756">
    <property type="entry name" value="UDP-Glycosyltransferase/glycogen phosphorylase"/>
    <property type="match status" value="1"/>
</dbReference>
<dbReference type="Pfam" id="PF00201">
    <property type="entry name" value="UDPGT"/>
    <property type="match status" value="1"/>
</dbReference>